<dbReference type="Proteomes" id="UP000035721">
    <property type="component" value="Unassembled WGS sequence"/>
</dbReference>
<organism evidence="1 2">
    <name type="scientific">Nostocoides japonicum T1-X7</name>
    <dbReference type="NCBI Taxonomy" id="1194083"/>
    <lineage>
        <taxon>Bacteria</taxon>
        <taxon>Bacillati</taxon>
        <taxon>Actinomycetota</taxon>
        <taxon>Actinomycetes</taxon>
        <taxon>Micrococcales</taxon>
        <taxon>Intrasporangiaceae</taxon>
        <taxon>Nostocoides</taxon>
    </lineage>
</organism>
<keyword evidence="2" id="KW-1185">Reference proteome</keyword>
<reference evidence="1 2" key="1">
    <citation type="journal article" date="2013" name="ISME J.">
        <title>A metabolic model for members of the genus Tetrasphaera involved in enhanced biological phosphorus removal.</title>
        <authorList>
            <person name="Kristiansen R."/>
            <person name="Nguyen H.T.T."/>
            <person name="Saunders A.M."/>
            <person name="Nielsen J.L."/>
            <person name="Wimmer R."/>
            <person name="Le V.Q."/>
            <person name="McIlroy S.J."/>
            <person name="Petrovski S."/>
            <person name="Seviour R.J."/>
            <person name="Calteau A."/>
            <person name="Nielsen K.L."/>
            <person name="Nielsen P.H."/>
        </authorList>
    </citation>
    <scope>NUCLEOTIDE SEQUENCE [LARGE SCALE GENOMIC DNA]</scope>
    <source>
        <strain evidence="1 2">T1-X7</strain>
    </source>
</reference>
<evidence type="ECO:0000313" key="1">
    <source>
        <dbReference type="EMBL" id="CCH75909.1"/>
    </source>
</evidence>
<accession>A0A077LV63</accession>
<dbReference type="AlphaFoldDB" id="A0A077LV63"/>
<dbReference type="RefSeq" id="WP_048549538.1">
    <property type="nucleotide sequence ID" value="NZ_HF570958.1"/>
</dbReference>
<dbReference type="EMBL" id="CAJB01000001">
    <property type="protein sequence ID" value="CCH75909.1"/>
    <property type="molecule type" value="Genomic_DNA"/>
</dbReference>
<sequence>MGKGIVAHRNLSFAETWSYRLERLGQTCPELAQDVATLTSGGALEHSDGSLELAWDARDGGTLSLRRPGEPRVVDLTIMALDPSQVADPDPRSARPCPSQWRSGRRDRIWELFNCRITTFLSRRDTPS</sequence>
<evidence type="ECO:0000313" key="2">
    <source>
        <dbReference type="Proteomes" id="UP000035721"/>
    </source>
</evidence>
<dbReference type="STRING" id="1194083.BN12_10056"/>
<proteinExistence type="predicted"/>
<protein>
    <submittedName>
        <fullName evidence="1">Uncharacterized protein</fullName>
    </submittedName>
</protein>
<gene>
    <name evidence="1" type="ORF">BN12_10056</name>
</gene>
<name>A0A077LV63_9MICO</name>
<comment type="caution">
    <text evidence="1">The sequence shown here is derived from an EMBL/GenBank/DDBJ whole genome shotgun (WGS) entry which is preliminary data.</text>
</comment>